<accession>A0AAP0KB81</accession>
<organism evidence="2 3">
    <name type="scientific">Stephania cephalantha</name>
    <dbReference type="NCBI Taxonomy" id="152367"/>
    <lineage>
        <taxon>Eukaryota</taxon>
        <taxon>Viridiplantae</taxon>
        <taxon>Streptophyta</taxon>
        <taxon>Embryophyta</taxon>
        <taxon>Tracheophyta</taxon>
        <taxon>Spermatophyta</taxon>
        <taxon>Magnoliopsida</taxon>
        <taxon>Ranunculales</taxon>
        <taxon>Menispermaceae</taxon>
        <taxon>Menispermoideae</taxon>
        <taxon>Cissampelideae</taxon>
        <taxon>Stephania</taxon>
    </lineage>
</organism>
<evidence type="ECO:0000313" key="3">
    <source>
        <dbReference type="Proteomes" id="UP001419268"/>
    </source>
</evidence>
<dbReference type="Proteomes" id="UP001419268">
    <property type="component" value="Unassembled WGS sequence"/>
</dbReference>
<keyword evidence="3" id="KW-1185">Reference proteome</keyword>
<dbReference type="PANTHER" id="PTHR31286">
    <property type="entry name" value="GLYCINE-RICH CELL WALL STRUCTURAL PROTEIN 1.8-LIKE"/>
    <property type="match status" value="1"/>
</dbReference>
<dbReference type="PANTHER" id="PTHR31286:SF99">
    <property type="entry name" value="DUF4283 DOMAIN-CONTAINING PROTEIN"/>
    <property type="match status" value="1"/>
</dbReference>
<name>A0AAP0KB81_9MAGN</name>
<feature type="domain" description="DUF4283" evidence="1">
    <location>
        <begin position="68"/>
        <end position="146"/>
    </location>
</feature>
<evidence type="ECO:0000259" key="1">
    <source>
        <dbReference type="Pfam" id="PF14111"/>
    </source>
</evidence>
<dbReference type="InterPro" id="IPR040256">
    <property type="entry name" value="At4g02000-like"/>
</dbReference>
<dbReference type="AlphaFoldDB" id="A0AAP0KB81"/>
<protein>
    <recommendedName>
        <fullName evidence="1">DUF4283 domain-containing protein</fullName>
    </recommendedName>
</protein>
<dbReference type="InterPro" id="IPR025558">
    <property type="entry name" value="DUF4283"/>
</dbReference>
<reference evidence="2 3" key="1">
    <citation type="submission" date="2024-01" db="EMBL/GenBank/DDBJ databases">
        <title>Genome assemblies of Stephania.</title>
        <authorList>
            <person name="Yang L."/>
        </authorList>
    </citation>
    <scope>NUCLEOTIDE SEQUENCE [LARGE SCALE GENOMIC DNA]</scope>
    <source>
        <strain evidence="2">JXDWG</strain>
        <tissue evidence="2">Leaf</tissue>
    </source>
</reference>
<comment type="caution">
    <text evidence="2">The sequence shown here is derived from an EMBL/GenBank/DDBJ whole genome shotgun (WGS) entry which is preliminary data.</text>
</comment>
<proteinExistence type="predicted"/>
<evidence type="ECO:0000313" key="2">
    <source>
        <dbReference type="EMBL" id="KAK9147960.1"/>
    </source>
</evidence>
<gene>
    <name evidence="2" type="ORF">Scep_006717</name>
</gene>
<dbReference type="Pfam" id="PF14111">
    <property type="entry name" value="DUF4283"/>
    <property type="match status" value="1"/>
</dbReference>
<dbReference type="EMBL" id="JBBNAG010000003">
    <property type="protein sequence ID" value="KAK9147960.1"/>
    <property type="molecule type" value="Genomic_DNA"/>
</dbReference>
<sequence length="170" mass="19295">MAPTISINPYVTFKDDVAMEEDDKDENEDYHPIDVEVNDGDIQGERVENTLKLSFSDKLVDQMDLSMNNTVMVKLLGRSIGFHTLQLRLQSLWAPKGNMNIMDLENGYLMVRLTSTTDYVKALLGGPWVILGHYLTVKPQSPSFSVNAPNLSDVATWIRFPSLPLEYYHK</sequence>